<dbReference type="Proteomes" id="UP001256588">
    <property type="component" value="Unassembled WGS sequence"/>
</dbReference>
<dbReference type="EMBL" id="JAVDWO010000002">
    <property type="protein sequence ID" value="MDR7192050.1"/>
    <property type="molecule type" value="Genomic_DNA"/>
</dbReference>
<dbReference type="CDD" id="cd05403">
    <property type="entry name" value="NT_KNTase_like"/>
    <property type="match status" value="1"/>
</dbReference>
<evidence type="ECO:0000256" key="1">
    <source>
        <dbReference type="ARBA" id="ARBA00022679"/>
    </source>
</evidence>
<evidence type="ECO:0000256" key="4">
    <source>
        <dbReference type="ARBA" id="ARBA00048566"/>
    </source>
</evidence>
<evidence type="ECO:0000313" key="7">
    <source>
        <dbReference type="Proteomes" id="UP001256588"/>
    </source>
</evidence>
<comment type="caution">
    <text evidence="6">The sequence shown here is derived from an EMBL/GenBank/DDBJ whole genome shotgun (WGS) entry which is preliminary data.</text>
</comment>
<dbReference type="NCBIfam" id="NF010309">
    <property type="entry name" value="PRK13746.1"/>
    <property type="match status" value="1"/>
</dbReference>
<dbReference type="Gene3D" id="3.30.460.10">
    <property type="entry name" value="Beta Polymerase, domain 2"/>
    <property type="match status" value="1"/>
</dbReference>
<keyword evidence="7" id="KW-1185">Reference proteome</keyword>
<sequence length="260" mass="28418">MTRATAAPAMDRVVPVQARSATRALLGLLGDALRGVVLYGSHVAGGLRPRSDLDLLAVLRGPLDETTRHALMRALLDLSAPPGDPDHRALEVTCVVEADIRPWRYPARRELQFGEWLRADIEAGFVASAVEDPDLALLLAQARAQGIPLHGDAPDVLLPEVPQADIRGAILAMRPEVARNLVGEELHALLTLARMWVAGDRRDRRQGCRRRPCAGAAAGRRARTADACTRRVPRALRRRLVRLALPRRSLRRCDVRGDAG</sequence>
<dbReference type="InterPro" id="IPR043519">
    <property type="entry name" value="NT_sf"/>
</dbReference>
<dbReference type="SUPFAM" id="SSF81301">
    <property type="entry name" value="Nucleotidyltransferase"/>
    <property type="match status" value="1"/>
</dbReference>
<comment type="catalytic activity">
    <reaction evidence="4">
        <text>streptomycin + ATP = 3''-O-adenylylstreptomycin + diphosphate</text>
        <dbReference type="Rhea" id="RHEA:20245"/>
        <dbReference type="ChEBI" id="CHEBI:30616"/>
        <dbReference type="ChEBI" id="CHEBI:33019"/>
        <dbReference type="ChEBI" id="CHEBI:58007"/>
        <dbReference type="ChEBI" id="CHEBI:58605"/>
        <dbReference type="EC" id="2.7.7.47"/>
    </reaction>
</comment>
<proteinExistence type="predicted"/>
<evidence type="ECO:0000259" key="5">
    <source>
        <dbReference type="Pfam" id="PF13427"/>
    </source>
</evidence>
<protein>
    <recommendedName>
        <fullName evidence="3">Aminoglycoside (3'') (9) adenylyltransferase</fullName>
        <ecNumber evidence="2">2.7.7.47</ecNumber>
    </recommendedName>
</protein>
<gene>
    <name evidence="6" type="ORF">J2W68_000758</name>
</gene>
<keyword evidence="1" id="KW-0808">Transferase</keyword>
<name>A0ABU1XUZ1_9GAMM</name>
<evidence type="ECO:0000256" key="2">
    <source>
        <dbReference type="ARBA" id="ARBA00035126"/>
    </source>
</evidence>
<evidence type="ECO:0000256" key="3">
    <source>
        <dbReference type="ARBA" id="ARBA00035252"/>
    </source>
</evidence>
<dbReference type="EC" id="2.7.7.47" evidence="2"/>
<evidence type="ECO:0000313" key="6">
    <source>
        <dbReference type="EMBL" id="MDR7192050.1"/>
    </source>
</evidence>
<dbReference type="InterPro" id="IPR025184">
    <property type="entry name" value="AadA_C"/>
</dbReference>
<dbReference type="Pfam" id="PF13427">
    <property type="entry name" value="AadA_C"/>
    <property type="match status" value="1"/>
</dbReference>
<feature type="domain" description="Adenylyltransferase AadA C-terminal" evidence="5">
    <location>
        <begin position="157"/>
        <end position="197"/>
    </location>
</feature>
<reference evidence="6 7" key="1">
    <citation type="submission" date="2023-07" db="EMBL/GenBank/DDBJ databases">
        <title>Sorghum-associated microbial communities from plants grown in Nebraska, USA.</title>
        <authorList>
            <person name="Schachtman D."/>
        </authorList>
    </citation>
    <scope>NUCLEOTIDE SEQUENCE [LARGE SCALE GENOMIC DNA]</scope>
    <source>
        <strain evidence="6 7">4099</strain>
    </source>
</reference>
<organism evidence="6 7">
    <name type="scientific">Luteimonas terrae</name>
    <dbReference type="NCBI Taxonomy" id="1530191"/>
    <lineage>
        <taxon>Bacteria</taxon>
        <taxon>Pseudomonadati</taxon>
        <taxon>Pseudomonadota</taxon>
        <taxon>Gammaproteobacteria</taxon>
        <taxon>Lysobacterales</taxon>
        <taxon>Lysobacteraceae</taxon>
        <taxon>Luteimonas</taxon>
    </lineage>
</organism>
<accession>A0ABU1XUZ1</accession>